<proteinExistence type="predicted"/>
<keyword evidence="2" id="KW-0472">Membrane</keyword>
<dbReference type="InterPro" id="IPR029044">
    <property type="entry name" value="Nucleotide-diphossugar_trans"/>
</dbReference>
<dbReference type="RefSeq" id="WP_211298104.1">
    <property type="nucleotide sequence ID" value="NZ_PYGI01000010.1"/>
</dbReference>
<dbReference type="GO" id="GO:0016740">
    <property type="term" value="F:transferase activity"/>
    <property type="evidence" value="ECO:0007669"/>
    <property type="project" value="UniProtKB-KW"/>
</dbReference>
<organism evidence="4 5">
    <name type="scientific">Marinobacterium halophilum</name>
    <dbReference type="NCBI Taxonomy" id="267374"/>
    <lineage>
        <taxon>Bacteria</taxon>
        <taxon>Pseudomonadati</taxon>
        <taxon>Pseudomonadota</taxon>
        <taxon>Gammaproteobacteria</taxon>
        <taxon>Oceanospirillales</taxon>
        <taxon>Oceanospirillaceae</taxon>
        <taxon>Marinobacterium</taxon>
    </lineage>
</organism>
<evidence type="ECO:0000313" key="5">
    <source>
        <dbReference type="Proteomes" id="UP000242133"/>
    </source>
</evidence>
<name>A0A2P8EWT4_9GAMM</name>
<evidence type="ECO:0000313" key="4">
    <source>
        <dbReference type="EMBL" id="PSL13923.1"/>
    </source>
</evidence>
<keyword evidence="2" id="KW-0812">Transmembrane</keyword>
<keyword evidence="2" id="KW-1133">Transmembrane helix</keyword>
<dbReference type="PANTHER" id="PTHR48090">
    <property type="entry name" value="UNDECAPRENYL-PHOSPHATE 4-DEOXY-4-FORMAMIDO-L-ARABINOSE TRANSFERASE-RELATED"/>
    <property type="match status" value="1"/>
</dbReference>
<keyword evidence="4" id="KW-0808">Transferase</keyword>
<dbReference type="SUPFAM" id="SSF53448">
    <property type="entry name" value="Nucleotide-diphospho-sugar transferases"/>
    <property type="match status" value="1"/>
</dbReference>
<evidence type="ECO:0000259" key="3">
    <source>
        <dbReference type="Pfam" id="PF00535"/>
    </source>
</evidence>
<dbReference type="Gene3D" id="3.90.550.10">
    <property type="entry name" value="Spore Coat Polysaccharide Biosynthesis Protein SpsA, Chain A"/>
    <property type="match status" value="1"/>
</dbReference>
<dbReference type="GO" id="GO:0005886">
    <property type="term" value="C:plasma membrane"/>
    <property type="evidence" value="ECO:0007669"/>
    <property type="project" value="TreeGrafter"/>
</dbReference>
<dbReference type="AlphaFoldDB" id="A0A2P8EWT4"/>
<evidence type="ECO:0000256" key="2">
    <source>
        <dbReference type="SAM" id="Phobius"/>
    </source>
</evidence>
<feature type="transmembrane region" description="Helical" evidence="2">
    <location>
        <begin position="291"/>
        <end position="314"/>
    </location>
</feature>
<comment type="caution">
    <text evidence="4">The sequence shown here is derived from an EMBL/GenBank/DDBJ whole genome shotgun (WGS) entry which is preliminary data.</text>
</comment>
<protein>
    <submittedName>
        <fullName evidence="4">Glycosyltransferase involved in cell wall biosynthesis</fullName>
    </submittedName>
</protein>
<dbReference type="Proteomes" id="UP000242133">
    <property type="component" value="Unassembled WGS sequence"/>
</dbReference>
<feature type="domain" description="Glycosyltransferase 2-like" evidence="3">
    <location>
        <begin position="33"/>
        <end position="191"/>
    </location>
</feature>
<feature type="region of interest" description="Disordered" evidence="1">
    <location>
        <begin position="1"/>
        <end position="25"/>
    </location>
</feature>
<dbReference type="Pfam" id="PF00535">
    <property type="entry name" value="Glycos_transf_2"/>
    <property type="match status" value="1"/>
</dbReference>
<dbReference type="InterPro" id="IPR001173">
    <property type="entry name" value="Glyco_trans_2-like"/>
</dbReference>
<feature type="transmembrane region" description="Helical" evidence="2">
    <location>
        <begin position="255"/>
        <end position="279"/>
    </location>
</feature>
<reference evidence="4 5" key="1">
    <citation type="submission" date="2018-03" db="EMBL/GenBank/DDBJ databases">
        <title>Genomic Encyclopedia of Archaeal and Bacterial Type Strains, Phase II (KMG-II): from individual species to whole genera.</title>
        <authorList>
            <person name="Goeker M."/>
        </authorList>
    </citation>
    <scope>NUCLEOTIDE SEQUENCE [LARGE SCALE GENOMIC DNA]</scope>
    <source>
        <strain evidence="4 5">DSM 17586</strain>
    </source>
</reference>
<evidence type="ECO:0000256" key="1">
    <source>
        <dbReference type="SAM" id="MobiDB-lite"/>
    </source>
</evidence>
<keyword evidence="5" id="KW-1185">Reference proteome</keyword>
<accession>A0A2P8EWT4</accession>
<dbReference type="InterPro" id="IPR050256">
    <property type="entry name" value="Glycosyltransferase_2"/>
</dbReference>
<dbReference type="CDD" id="cd04187">
    <property type="entry name" value="DPM1_like_bac"/>
    <property type="match status" value="1"/>
</dbReference>
<dbReference type="EMBL" id="PYGI01000010">
    <property type="protein sequence ID" value="PSL13923.1"/>
    <property type="molecule type" value="Genomic_DNA"/>
</dbReference>
<sequence length="347" mass="38413">MAAQATATVDISMDDNTFPSPDVQRQDRPSLTCILPAYNEAENLGRLIPELTAYLQRFSDQIELLVIDDGSRDATVAVAAALVDEYPVTVLQLSRNFGKEAALSAGIDHAEGEVVLLMDADGQHPLEAIDQFFHHWRQGYDMVFGVRDNRADESAAKRHLTNLFYKVLSRSAEIDIHPDAGDFRLLDRRVVLALRQLPERSRMMKGLYAWVGFPSKAVTFTVAPRMGGTSNFRLRHLSSLALTGFTSFSSAPLRVWMLIGAGISVLSLLYAFLIVMRTLLFGSDVPGWPTIAAGIAFLGGIQLFSVGILGEYIARIFSEVKARPLYLVSRRHSFRDRTTATDTTDDT</sequence>
<dbReference type="PANTHER" id="PTHR48090:SF8">
    <property type="entry name" value="GLYCOSYLTRANSFERASE CSBB-RELATED"/>
    <property type="match status" value="1"/>
</dbReference>
<gene>
    <name evidence="4" type="ORF">CLV44_110104</name>
</gene>
<feature type="compositionally biased region" description="Polar residues" evidence="1">
    <location>
        <begin position="1"/>
        <end position="19"/>
    </location>
</feature>